<feature type="transmembrane region" description="Helical" evidence="10">
    <location>
        <begin position="1154"/>
        <end position="1181"/>
    </location>
</feature>
<gene>
    <name evidence="13" type="ORF">SSS_2268</name>
</gene>
<dbReference type="InterPro" id="IPR050173">
    <property type="entry name" value="ABC_transporter_C-like"/>
</dbReference>
<name>A0A834R427_SARSC</name>
<dbReference type="Pfam" id="PF00005">
    <property type="entry name" value="ABC_tran"/>
    <property type="match status" value="2"/>
</dbReference>
<keyword evidence="8 10" id="KW-0472">Membrane</keyword>
<dbReference type="CDD" id="cd03244">
    <property type="entry name" value="ABCC_MRP_domain2"/>
    <property type="match status" value="1"/>
</dbReference>
<accession>A0A834R427</accession>
<dbReference type="FunFam" id="3.40.50.300:FF:000838">
    <property type="entry name" value="ABC multidrug transporter (Eurofung)"/>
    <property type="match status" value="1"/>
</dbReference>
<dbReference type="InterPro" id="IPR003439">
    <property type="entry name" value="ABC_transporter-like_ATP-bd"/>
</dbReference>
<dbReference type="SUPFAM" id="SSF90123">
    <property type="entry name" value="ABC transporter transmembrane region"/>
    <property type="match status" value="2"/>
</dbReference>
<feature type="region of interest" description="Disordered" evidence="9">
    <location>
        <begin position="811"/>
        <end position="850"/>
    </location>
</feature>
<dbReference type="Proteomes" id="UP000070412">
    <property type="component" value="Unassembled WGS sequence"/>
</dbReference>
<feature type="transmembrane region" description="Helical" evidence="10">
    <location>
        <begin position="482"/>
        <end position="503"/>
    </location>
</feature>
<dbReference type="Gene3D" id="3.40.50.300">
    <property type="entry name" value="P-loop containing nucleotide triphosphate hydrolases"/>
    <property type="match status" value="2"/>
</dbReference>
<keyword evidence="2" id="KW-0813">Transport</keyword>
<evidence type="ECO:0000256" key="6">
    <source>
        <dbReference type="ARBA" id="ARBA00022840"/>
    </source>
</evidence>
<dbReference type="Gene3D" id="1.20.1560.10">
    <property type="entry name" value="ABC transporter type 1, transmembrane domain"/>
    <property type="match status" value="2"/>
</dbReference>
<feature type="transmembrane region" description="Helical" evidence="10">
    <location>
        <begin position="899"/>
        <end position="923"/>
    </location>
</feature>
<dbReference type="PROSITE" id="PS50893">
    <property type="entry name" value="ABC_TRANSPORTER_2"/>
    <property type="match status" value="2"/>
</dbReference>
<dbReference type="Pfam" id="PF00664">
    <property type="entry name" value="ABC_membrane"/>
    <property type="match status" value="2"/>
</dbReference>
<dbReference type="SUPFAM" id="SSF52540">
    <property type="entry name" value="P-loop containing nucleoside triphosphate hydrolases"/>
    <property type="match status" value="2"/>
</dbReference>
<evidence type="ECO:0000313" key="15">
    <source>
        <dbReference type="Proteomes" id="UP000070412"/>
    </source>
</evidence>
<evidence type="ECO:0000256" key="8">
    <source>
        <dbReference type="ARBA" id="ARBA00023136"/>
    </source>
</evidence>
<proteinExistence type="predicted"/>
<dbReference type="InterPro" id="IPR036640">
    <property type="entry name" value="ABC1_TM_sf"/>
</dbReference>
<feature type="domain" description="ABC transmembrane type-1" evidence="12">
    <location>
        <begin position="903"/>
        <end position="1163"/>
    </location>
</feature>
<evidence type="ECO:0000259" key="11">
    <source>
        <dbReference type="PROSITE" id="PS50893"/>
    </source>
</evidence>
<evidence type="ECO:0000256" key="9">
    <source>
        <dbReference type="SAM" id="MobiDB-lite"/>
    </source>
</evidence>
<evidence type="ECO:0000313" key="13">
    <source>
        <dbReference type="EMBL" id="KAF7489686.1"/>
    </source>
</evidence>
<evidence type="ECO:0000256" key="5">
    <source>
        <dbReference type="ARBA" id="ARBA00022741"/>
    </source>
</evidence>
<feature type="domain" description="ABC transporter" evidence="11">
    <location>
        <begin position="516"/>
        <end position="741"/>
    </location>
</feature>
<protein>
    <submittedName>
        <fullName evidence="13">Multidrug resistance-associated protein 9</fullName>
    </submittedName>
</protein>
<feature type="transmembrane region" description="Helical" evidence="10">
    <location>
        <begin position="966"/>
        <end position="991"/>
    </location>
</feature>
<dbReference type="GO" id="GO:0005524">
    <property type="term" value="F:ATP binding"/>
    <property type="evidence" value="ECO:0007669"/>
    <property type="project" value="UniProtKB-KW"/>
</dbReference>
<keyword evidence="5" id="KW-0547">Nucleotide-binding</keyword>
<evidence type="ECO:0000256" key="10">
    <source>
        <dbReference type="SAM" id="Phobius"/>
    </source>
</evidence>
<feature type="transmembrane region" description="Helical" evidence="10">
    <location>
        <begin position="182"/>
        <end position="204"/>
    </location>
</feature>
<evidence type="ECO:0000256" key="4">
    <source>
        <dbReference type="ARBA" id="ARBA00022737"/>
    </source>
</evidence>
<dbReference type="InterPro" id="IPR027417">
    <property type="entry name" value="P-loop_NTPase"/>
</dbReference>
<keyword evidence="6" id="KW-0067">ATP-binding</keyword>
<dbReference type="PANTHER" id="PTHR24223">
    <property type="entry name" value="ATP-BINDING CASSETTE SUB-FAMILY C"/>
    <property type="match status" value="1"/>
</dbReference>
<feature type="transmembrane region" description="Helical" evidence="10">
    <location>
        <begin position="1011"/>
        <end position="1029"/>
    </location>
</feature>
<feature type="compositionally biased region" description="Acidic residues" evidence="9">
    <location>
        <begin position="15"/>
        <end position="24"/>
    </location>
</feature>
<feature type="domain" description="ABC transmembrane type-1" evidence="12">
    <location>
        <begin position="262"/>
        <end position="508"/>
    </location>
</feature>
<dbReference type="PANTHER" id="PTHR24223:SF447">
    <property type="entry name" value="MULTIDRUG RESISTANCE-ASSOCIATED PROTEIN 5"/>
    <property type="match status" value="1"/>
</dbReference>
<evidence type="ECO:0000256" key="3">
    <source>
        <dbReference type="ARBA" id="ARBA00022692"/>
    </source>
</evidence>
<feature type="region of interest" description="Disordered" evidence="9">
    <location>
        <begin position="1"/>
        <end position="28"/>
    </location>
</feature>
<keyword evidence="4" id="KW-0677">Repeat</keyword>
<sequence length="1485" mass="171071">MTSTTITSSVSFANGDDDDDDPNDGGDLNVKLNQEMFADVGGGHNGTQVNQFEQGEMITMEENKNRRRKKIQKYLQLKRIFASQTNLNGPRSSSLSRSTIFGRALDFCSYPFYTWFTPVMRKIYRRKLTIEHLGQCPSEESCHLNSTAMIDSWLNAIKLKRNGELRTVSLTRIIFKQFGNRFLLSSFLYIVCLASGYLSSTFFLRELLKQLEQKNRFEVDSSTNLTTISFENHHHNDFDENTNQNYQSKSIELIVAIYSCELIRAIFFSTMFLISIRTSIRCKAALNGLIYHKILSRAYINDEGDNDQDHQNNDNDRKRRQAIQPNNLFAADLERISQMIRLGPLMIGSPIIIMVTIIYTYLLIGYSAIYGTVLFLLLFILQFLMLRGQFVLRKRIVQQTDHRISLITQLVQFILAIKFYSWEDSFKNELHYCREAEISNLKRYRFLDCLVTSLTFLTPTIITIIHILAHTWFDKNITVSEAFSLVMINFIAAHGIHSLPNYYRAIFETKNKENSIEIENGSFTSSDQQTSSCLLKNIQLSLPKNSHLCLYGPFGAGKTALLSSILGQTKCLNGSVRLSNEKIAYVSQKPWLQNISVRENILFGLPFDRKRYYETLMKCSLTEDISLMIDGDETIVGDFGVKLSGGQKHRIALARAVYSNSEIYLIDDCFSSFDSNVLMMIFNNIIYGMLRDKTVIFVSRDLHLLEPQTLVCMMANGTIETFEKHSIMLEKSDKYRQLIEKMKINHRNVSRQKQYVVGHDDDEEDQERQFSDLDSYIDYSLDPFSKHKESASCRSDDQSSLNSLISINESEEKSLNNNPLSPKPLGAGKKAKGVTFADSERELRTESKTEQYDRTKKIDFKTFWPPLLRSSKKAKTSRRKKMSINLSVYKNFIRTSGHWSVFLFMIIAFILQVSASFFSSLWLSHWLQQGSGPKSFNESFATKSKEQSLRSISFINKNPNLHFYQLIYLISLMAICLTSIIKIVAFVKIVINVANNIHRKILAKIIHSNIIIIDSISIGKILNLFSHQIDVIDNHLPISLDGFLQRTFLIVGNFIILVFFFHWFLFPLLGFLIVFILIFKYYRKVVSWLKRVDLKLLTPIHEYVNCTIHGLSTIRAFRMQNYFQKQFYTFCDRQNLTSYYSQCAFRWLSIRIDLISIATSLMITTLTVINLPLIGSAYAGFLITKSLQLNNLLQLMIKLILDLERNLISFEQIQEYIELIKTERSISVARGLPAKSLRSLIETWPTNRSISFREVSLRYHDDSPLILSNVSFDIDDGQRFAIVGRTGAGKSSITYALFRLIEIQSGTISIDSINIQTIPIKILRSKLSIIPQDPTIFPRTVRKNLDPRLDRRDEDLWKVIEMVKLKHKIESFPKKLDEVINEKRFSTSEKQLLCLARALLLQNKIIILDEATSSIDDQTETDVWNLLLEHFAHCTIIVIAHRLQTILRCDRLVLIKNGRVIEEGNPIELKNDSDSNFAKMISMKS</sequence>
<reference evidence="14" key="3">
    <citation type="submission" date="2022-06" db="UniProtKB">
        <authorList>
            <consortium name="EnsemblMetazoa"/>
        </authorList>
    </citation>
    <scope>IDENTIFICATION</scope>
</reference>
<keyword evidence="7 10" id="KW-1133">Transmembrane helix</keyword>
<feature type="transmembrane region" description="Helical" evidence="10">
    <location>
        <begin position="253"/>
        <end position="274"/>
    </location>
</feature>
<reference evidence="15" key="1">
    <citation type="journal article" date="2020" name="PLoS Negl. Trop. Dis.">
        <title>High-quality nuclear genome for Sarcoptes scabiei-A critical resource for a neglected parasite.</title>
        <authorList>
            <person name="Korhonen P.K."/>
            <person name="Gasser R.B."/>
            <person name="Ma G."/>
            <person name="Wang T."/>
            <person name="Stroehlein A.J."/>
            <person name="Young N.D."/>
            <person name="Ang C.S."/>
            <person name="Fernando D.D."/>
            <person name="Lu H.C."/>
            <person name="Taylor S."/>
            <person name="Reynolds S.L."/>
            <person name="Mofiz E."/>
            <person name="Najaraj S.H."/>
            <person name="Gowda H."/>
            <person name="Madugundu A."/>
            <person name="Renuse S."/>
            <person name="Holt D."/>
            <person name="Pandey A."/>
            <person name="Papenfuss A.T."/>
            <person name="Fischer K."/>
        </authorList>
    </citation>
    <scope>NUCLEOTIDE SEQUENCE [LARGE SCALE GENOMIC DNA]</scope>
</reference>
<evidence type="ECO:0000259" key="12">
    <source>
        <dbReference type="PROSITE" id="PS50929"/>
    </source>
</evidence>
<evidence type="ECO:0000256" key="1">
    <source>
        <dbReference type="ARBA" id="ARBA00004141"/>
    </source>
</evidence>
<dbReference type="OrthoDB" id="6500128at2759"/>
<evidence type="ECO:0000313" key="14">
    <source>
        <dbReference type="EnsemblMetazoa" id="KAF7489686.1"/>
    </source>
</evidence>
<dbReference type="FunFam" id="3.40.50.300:FF:000973">
    <property type="entry name" value="Multidrug resistance-associated protein 4"/>
    <property type="match status" value="1"/>
</dbReference>
<dbReference type="CDD" id="cd03250">
    <property type="entry name" value="ABCC_MRP_domain1"/>
    <property type="match status" value="1"/>
</dbReference>
<dbReference type="EnsemblMetazoa" id="SSS_2268s_mrna">
    <property type="protein sequence ID" value="KAF7489686.1"/>
    <property type="gene ID" value="SSS_2268"/>
</dbReference>
<comment type="subcellular location">
    <subcellularLocation>
        <location evidence="1">Membrane</location>
        <topology evidence="1">Multi-pass membrane protein</topology>
    </subcellularLocation>
</comment>
<feature type="compositionally biased region" description="Basic and acidic residues" evidence="9">
    <location>
        <begin position="838"/>
        <end position="850"/>
    </location>
</feature>
<feature type="compositionally biased region" description="Polar residues" evidence="9">
    <location>
        <begin position="1"/>
        <end position="12"/>
    </location>
</feature>
<keyword evidence="15" id="KW-1185">Reference proteome</keyword>
<organism evidence="13">
    <name type="scientific">Sarcoptes scabiei</name>
    <name type="common">Itch mite</name>
    <name type="synonym">Acarus scabiei</name>
    <dbReference type="NCBI Taxonomy" id="52283"/>
    <lineage>
        <taxon>Eukaryota</taxon>
        <taxon>Metazoa</taxon>
        <taxon>Ecdysozoa</taxon>
        <taxon>Arthropoda</taxon>
        <taxon>Chelicerata</taxon>
        <taxon>Arachnida</taxon>
        <taxon>Acari</taxon>
        <taxon>Acariformes</taxon>
        <taxon>Sarcoptiformes</taxon>
        <taxon>Astigmata</taxon>
        <taxon>Psoroptidia</taxon>
        <taxon>Sarcoptoidea</taxon>
        <taxon>Sarcoptidae</taxon>
        <taxon>Sarcoptinae</taxon>
        <taxon>Sarcoptes</taxon>
    </lineage>
</organism>
<feature type="transmembrane region" description="Helical" evidence="10">
    <location>
        <begin position="342"/>
        <end position="362"/>
    </location>
</feature>
<keyword evidence="3 10" id="KW-0812">Transmembrane</keyword>
<feature type="transmembrane region" description="Helical" evidence="10">
    <location>
        <begin position="1049"/>
        <end position="1082"/>
    </location>
</feature>
<feature type="transmembrane region" description="Helical" evidence="10">
    <location>
        <begin position="368"/>
        <end position="386"/>
    </location>
</feature>
<dbReference type="InterPro" id="IPR011527">
    <property type="entry name" value="ABC1_TM_dom"/>
</dbReference>
<dbReference type="SMART" id="SM00382">
    <property type="entry name" value="AAA"/>
    <property type="match status" value="2"/>
</dbReference>
<reference evidence="13" key="2">
    <citation type="submission" date="2020-01" db="EMBL/GenBank/DDBJ databases">
        <authorList>
            <person name="Korhonen P.K.K."/>
            <person name="Guangxu M.G."/>
            <person name="Wang T.W."/>
            <person name="Stroehlein A.J.S."/>
            <person name="Young N.D."/>
            <person name="Ang C.-S.A."/>
            <person name="Fernando D.W.F."/>
            <person name="Lu H.L."/>
            <person name="Taylor S.T."/>
            <person name="Ehtesham M.E.M."/>
            <person name="Najaraj S.H.N."/>
            <person name="Harsha G.H.G."/>
            <person name="Madugundu A.M."/>
            <person name="Renuse S.R."/>
            <person name="Holt D.H."/>
            <person name="Pandey A.P."/>
            <person name="Papenfuss A.P."/>
            <person name="Gasser R.B.G."/>
            <person name="Fischer K.F."/>
        </authorList>
    </citation>
    <scope>NUCLEOTIDE SEQUENCE</scope>
    <source>
        <strain evidence="13">SSS_KF_BRIS2020</strain>
    </source>
</reference>
<feature type="domain" description="ABC transporter" evidence="11">
    <location>
        <begin position="1250"/>
        <end position="1482"/>
    </location>
</feature>
<feature type="transmembrane region" description="Helical" evidence="10">
    <location>
        <begin position="449"/>
        <end position="470"/>
    </location>
</feature>
<dbReference type="InterPro" id="IPR003593">
    <property type="entry name" value="AAA+_ATPase"/>
</dbReference>
<evidence type="ECO:0000256" key="7">
    <source>
        <dbReference type="ARBA" id="ARBA00022989"/>
    </source>
</evidence>
<dbReference type="GO" id="GO:0016887">
    <property type="term" value="F:ATP hydrolysis activity"/>
    <property type="evidence" value="ECO:0007669"/>
    <property type="project" value="InterPro"/>
</dbReference>
<dbReference type="GO" id="GO:0016020">
    <property type="term" value="C:membrane"/>
    <property type="evidence" value="ECO:0007669"/>
    <property type="project" value="UniProtKB-SubCell"/>
</dbReference>
<dbReference type="GO" id="GO:0140359">
    <property type="term" value="F:ABC-type transporter activity"/>
    <property type="evidence" value="ECO:0007669"/>
    <property type="project" value="InterPro"/>
</dbReference>
<dbReference type="PROSITE" id="PS50929">
    <property type="entry name" value="ABC_TM1F"/>
    <property type="match status" value="2"/>
</dbReference>
<evidence type="ECO:0000256" key="2">
    <source>
        <dbReference type="ARBA" id="ARBA00022448"/>
    </source>
</evidence>
<dbReference type="EMBL" id="WVUK01000064">
    <property type="protein sequence ID" value="KAF7489686.1"/>
    <property type="molecule type" value="Genomic_DNA"/>
</dbReference>